<reference evidence="10" key="1">
    <citation type="journal article" date="2019" name="Int. J. Syst. Evol. Microbiol.">
        <title>The Global Catalogue of Microorganisms (GCM) 10K type strain sequencing project: providing services to taxonomists for standard genome sequencing and annotation.</title>
        <authorList>
            <consortium name="The Broad Institute Genomics Platform"/>
            <consortium name="The Broad Institute Genome Sequencing Center for Infectious Disease"/>
            <person name="Wu L."/>
            <person name="Ma J."/>
        </authorList>
    </citation>
    <scope>NUCLEOTIDE SEQUENCE [LARGE SCALE GENOMIC DNA]</scope>
    <source>
        <strain evidence="10">CGMCC 1.13574</strain>
    </source>
</reference>
<proteinExistence type="predicted"/>
<gene>
    <name evidence="9" type="ORF">ACFSOY_18480</name>
</gene>
<evidence type="ECO:0000313" key="10">
    <source>
        <dbReference type="Proteomes" id="UP001597343"/>
    </source>
</evidence>
<evidence type="ECO:0000256" key="4">
    <source>
        <dbReference type="ARBA" id="ARBA00022692"/>
    </source>
</evidence>
<dbReference type="Pfam" id="PF00528">
    <property type="entry name" value="BPD_transp_1"/>
    <property type="match status" value="1"/>
</dbReference>
<comment type="caution">
    <text evidence="9">The sequence shown here is derived from an EMBL/GenBank/DDBJ whole genome shotgun (WGS) entry which is preliminary data.</text>
</comment>
<evidence type="ECO:0000256" key="6">
    <source>
        <dbReference type="ARBA" id="ARBA00023136"/>
    </source>
</evidence>
<feature type="transmembrane region" description="Helical" evidence="7">
    <location>
        <begin position="147"/>
        <end position="170"/>
    </location>
</feature>
<keyword evidence="10" id="KW-1185">Reference proteome</keyword>
<evidence type="ECO:0000256" key="7">
    <source>
        <dbReference type="SAM" id="Phobius"/>
    </source>
</evidence>
<feature type="transmembrane region" description="Helical" evidence="7">
    <location>
        <begin position="322"/>
        <end position="343"/>
    </location>
</feature>
<evidence type="ECO:0000313" key="9">
    <source>
        <dbReference type="EMBL" id="MFD2171954.1"/>
    </source>
</evidence>
<dbReference type="InterPro" id="IPR035906">
    <property type="entry name" value="MetI-like_sf"/>
</dbReference>
<dbReference type="PANTHER" id="PTHR30465">
    <property type="entry name" value="INNER MEMBRANE ABC TRANSPORTER"/>
    <property type="match status" value="1"/>
</dbReference>
<sequence>MLKGLLIGLAVLLGILMIGNLDKIFIQSAPDRVIVTTKKVGAVSLEKIMEKYEGTEVYEERFGLVKVPYGQVNRYVQLLKEDKDIRMVSKIQIEPKLDFKNFVVEVRDQLVGYTEGEFGTITYRNRIDRELPIDLQLGKMVKRSFSYLIPGILTAIVGGFALALLAIWLPKVGSVLDKFNRLLLAMPDFLIIALMQTIAILLAIASGKKVLTIMQFADNTPFLIPFLAISLLPTALMYGAFRIAVTREWDEGYIKTAYAKGVSRSRVILVHILRNVTEDLLAVLPRVVSVAITSLVVAEVMCGVFGLGGYAINPDLFKVTSLPATCAILACFGLLTHVLVAILRKYLVVKTKEVA</sequence>
<dbReference type="RefSeq" id="WP_386049202.1">
    <property type="nucleotide sequence ID" value="NZ_JBHUIO010000011.1"/>
</dbReference>
<comment type="subcellular location">
    <subcellularLocation>
        <location evidence="1">Cell membrane</location>
        <topology evidence="1">Multi-pass membrane protein</topology>
    </subcellularLocation>
</comment>
<keyword evidence="4 7" id="KW-0812">Transmembrane</keyword>
<dbReference type="EMBL" id="JBHUIO010000011">
    <property type="protein sequence ID" value="MFD2171954.1"/>
    <property type="molecule type" value="Genomic_DNA"/>
</dbReference>
<protein>
    <submittedName>
        <fullName evidence="9">ABC transporter permease subunit</fullName>
    </submittedName>
</protein>
<keyword evidence="3" id="KW-1003">Cell membrane</keyword>
<keyword evidence="5 7" id="KW-1133">Transmembrane helix</keyword>
<feature type="transmembrane region" description="Helical" evidence="7">
    <location>
        <begin position="287"/>
        <end position="310"/>
    </location>
</feature>
<evidence type="ECO:0000256" key="3">
    <source>
        <dbReference type="ARBA" id="ARBA00022475"/>
    </source>
</evidence>
<keyword evidence="6 7" id="KW-0472">Membrane</keyword>
<evidence type="ECO:0000256" key="2">
    <source>
        <dbReference type="ARBA" id="ARBA00022448"/>
    </source>
</evidence>
<dbReference type="InterPro" id="IPR000515">
    <property type="entry name" value="MetI-like"/>
</dbReference>
<feature type="transmembrane region" description="Helical" evidence="7">
    <location>
        <begin position="182"/>
        <end position="204"/>
    </location>
</feature>
<dbReference type="CDD" id="cd06261">
    <property type="entry name" value="TM_PBP2"/>
    <property type="match status" value="1"/>
</dbReference>
<dbReference type="SUPFAM" id="SSF161098">
    <property type="entry name" value="MetI-like"/>
    <property type="match status" value="1"/>
</dbReference>
<feature type="transmembrane region" description="Helical" evidence="7">
    <location>
        <begin position="224"/>
        <end position="245"/>
    </location>
</feature>
<evidence type="ECO:0000256" key="5">
    <source>
        <dbReference type="ARBA" id="ARBA00022989"/>
    </source>
</evidence>
<organism evidence="9 10">
    <name type="scientific">Tumebacillus lipolyticus</name>
    <dbReference type="NCBI Taxonomy" id="1280370"/>
    <lineage>
        <taxon>Bacteria</taxon>
        <taxon>Bacillati</taxon>
        <taxon>Bacillota</taxon>
        <taxon>Bacilli</taxon>
        <taxon>Bacillales</taxon>
        <taxon>Alicyclobacillaceae</taxon>
        <taxon>Tumebacillus</taxon>
    </lineage>
</organism>
<name>A0ABW5A2E9_9BACL</name>
<dbReference type="Gene3D" id="1.10.3720.10">
    <property type="entry name" value="MetI-like"/>
    <property type="match status" value="1"/>
</dbReference>
<evidence type="ECO:0000256" key="1">
    <source>
        <dbReference type="ARBA" id="ARBA00004651"/>
    </source>
</evidence>
<evidence type="ECO:0000259" key="8">
    <source>
        <dbReference type="Pfam" id="PF00528"/>
    </source>
</evidence>
<feature type="domain" description="ABC transmembrane type-1" evidence="8">
    <location>
        <begin position="159"/>
        <end position="347"/>
    </location>
</feature>
<keyword evidence="2" id="KW-0813">Transport</keyword>
<dbReference type="Proteomes" id="UP001597343">
    <property type="component" value="Unassembled WGS sequence"/>
</dbReference>
<dbReference type="PANTHER" id="PTHR30465:SF0">
    <property type="entry name" value="OLIGOPEPTIDE TRANSPORT SYSTEM PERMEASE PROTEIN APPB"/>
    <property type="match status" value="1"/>
</dbReference>
<accession>A0ABW5A2E9</accession>